<proteinExistence type="predicted"/>
<keyword evidence="3" id="KW-1185">Reference proteome</keyword>
<dbReference type="PANTHER" id="PTHR35046:SF9">
    <property type="entry name" value="RNA-DIRECTED DNA POLYMERASE"/>
    <property type="match status" value="1"/>
</dbReference>
<dbReference type="Gramene" id="C.cajan_47772.t">
    <property type="protein sequence ID" value="C.cajan_47772.t.cds1"/>
    <property type="gene ID" value="C.cajan_47772"/>
</dbReference>
<evidence type="ECO:0000313" key="3">
    <source>
        <dbReference type="Proteomes" id="UP000075243"/>
    </source>
</evidence>
<name>A0A151QL28_CAJCA</name>
<organism evidence="2 3">
    <name type="scientific">Cajanus cajan</name>
    <name type="common">Pigeon pea</name>
    <name type="synonym">Cajanus indicus</name>
    <dbReference type="NCBI Taxonomy" id="3821"/>
    <lineage>
        <taxon>Eukaryota</taxon>
        <taxon>Viridiplantae</taxon>
        <taxon>Streptophyta</taxon>
        <taxon>Embryophyta</taxon>
        <taxon>Tracheophyta</taxon>
        <taxon>Spermatophyta</taxon>
        <taxon>Magnoliopsida</taxon>
        <taxon>eudicotyledons</taxon>
        <taxon>Gunneridae</taxon>
        <taxon>Pentapetalae</taxon>
        <taxon>rosids</taxon>
        <taxon>fabids</taxon>
        <taxon>Fabales</taxon>
        <taxon>Fabaceae</taxon>
        <taxon>Papilionoideae</taxon>
        <taxon>50 kb inversion clade</taxon>
        <taxon>NPAAA clade</taxon>
        <taxon>indigoferoid/millettioid clade</taxon>
        <taxon>Phaseoleae</taxon>
        <taxon>Cajanus</taxon>
    </lineage>
</organism>
<evidence type="ECO:0000313" key="2">
    <source>
        <dbReference type="EMBL" id="KYP30998.1"/>
    </source>
</evidence>
<reference evidence="2" key="1">
    <citation type="journal article" date="2012" name="Nat. Biotechnol.">
        <title>Draft genome sequence of pigeonpea (Cajanus cajan), an orphan legume crop of resource-poor farmers.</title>
        <authorList>
            <person name="Varshney R.K."/>
            <person name="Chen W."/>
            <person name="Li Y."/>
            <person name="Bharti A.K."/>
            <person name="Saxena R.K."/>
            <person name="Schlueter J.A."/>
            <person name="Donoghue M.T."/>
            <person name="Azam S."/>
            <person name="Fan G."/>
            <person name="Whaley A.M."/>
            <person name="Farmer A.D."/>
            <person name="Sheridan J."/>
            <person name="Iwata A."/>
            <person name="Tuteja R."/>
            <person name="Penmetsa R.V."/>
            <person name="Wu W."/>
            <person name="Upadhyaya H.D."/>
            <person name="Yang S.P."/>
            <person name="Shah T."/>
            <person name="Saxena K.B."/>
            <person name="Michael T."/>
            <person name="McCombie W.R."/>
            <person name="Yang B."/>
            <person name="Zhang G."/>
            <person name="Yang H."/>
            <person name="Wang J."/>
            <person name="Spillane C."/>
            <person name="Cook D.R."/>
            <person name="May G.D."/>
            <person name="Xu X."/>
            <person name="Jackson S.A."/>
        </authorList>
    </citation>
    <scope>NUCLEOTIDE SEQUENCE [LARGE SCALE GENOMIC DNA]</scope>
</reference>
<dbReference type="InterPro" id="IPR021109">
    <property type="entry name" value="Peptidase_aspartic_dom_sf"/>
</dbReference>
<sequence length="303" mass="34333">MIRRLLNIQPSDTLSQRENIFQTRCKVSNNACSLIVDSGSWCNCCSTRLVEKLSLTTSPHPKPYQLHWINEDGDLAVDQQVKVKLSIGNYEDEVLCDVVPMEACHILLGRPWQFDKKTMHNGLTNEITFTHKEKKFVLHPLSPQQVAEDQAQMKLKGDSEKRFKKKKEEKSETKKSVKSKDREESREKRVPSLEVVVQENKIPKQTLLIQQPSYILLCKATLSCIATSSGHETLPKGIKALLKEFDDLFPPEGPMGLPPSRGIEHQIDLVPGASLPIGPTPKKQKKLSLRSKSCWRRVGFEKA</sequence>
<feature type="region of interest" description="Disordered" evidence="1">
    <location>
        <begin position="147"/>
        <end position="191"/>
    </location>
</feature>
<evidence type="ECO:0008006" key="4">
    <source>
        <dbReference type="Google" id="ProtNLM"/>
    </source>
</evidence>
<dbReference type="PANTHER" id="PTHR35046">
    <property type="entry name" value="ZINC KNUCKLE (CCHC-TYPE) FAMILY PROTEIN"/>
    <property type="match status" value="1"/>
</dbReference>
<feature type="compositionally biased region" description="Basic and acidic residues" evidence="1">
    <location>
        <begin position="155"/>
        <end position="191"/>
    </location>
</feature>
<dbReference type="EMBL" id="KQ486730">
    <property type="protein sequence ID" value="KYP30998.1"/>
    <property type="molecule type" value="Genomic_DNA"/>
</dbReference>
<evidence type="ECO:0000256" key="1">
    <source>
        <dbReference type="SAM" id="MobiDB-lite"/>
    </source>
</evidence>
<dbReference type="Proteomes" id="UP000075243">
    <property type="component" value="Unassembled WGS sequence"/>
</dbReference>
<gene>
    <name evidence="2" type="ORF">KK1_049302</name>
</gene>
<protein>
    <recommendedName>
        <fullName evidence="4">Transposon Ty3-I Gag-Pol polyprotein</fullName>
    </recommendedName>
</protein>
<dbReference type="CDD" id="cd00303">
    <property type="entry name" value="retropepsin_like"/>
    <property type="match status" value="1"/>
</dbReference>
<accession>A0A151QL28</accession>
<dbReference type="Gene3D" id="2.40.70.10">
    <property type="entry name" value="Acid Proteases"/>
    <property type="match status" value="1"/>
</dbReference>
<dbReference type="AlphaFoldDB" id="A0A151QL28"/>